<feature type="region of interest" description="Disordered" evidence="1">
    <location>
        <begin position="11"/>
        <end position="32"/>
    </location>
</feature>
<gene>
    <name evidence="2" type="ORF">RDB_LOCUS60665</name>
</gene>
<protein>
    <submittedName>
        <fullName evidence="2">Uncharacterized protein</fullName>
    </submittedName>
</protein>
<dbReference type="Proteomes" id="UP000663826">
    <property type="component" value="Unassembled WGS sequence"/>
</dbReference>
<feature type="compositionally biased region" description="Polar residues" evidence="1">
    <location>
        <begin position="82"/>
        <end position="91"/>
    </location>
</feature>
<accession>A0A8H2XSY4</accession>
<evidence type="ECO:0000256" key="1">
    <source>
        <dbReference type="SAM" id="MobiDB-lite"/>
    </source>
</evidence>
<feature type="region of interest" description="Disordered" evidence="1">
    <location>
        <begin position="63"/>
        <end position="94"/>
    </location>
</feature>
<evidence type="ECO:0000313" key="3">
    <source>
        <dbReference type="Proteomes" id="UP000663826"/>
    </source>
</evidence>
<organism evidence="2 3">
    <name type="scientific">Rhizoctonia solani</name>
    <dbReference type="NCBI Taxonomy" id="456999"/>
    <lineage>
        <taxon>Eukaryota</taxon>
        <taxon>Fungi</taxon>
        <taxon>Dikarya</taxon>
        <taxon>Basidiomycota</taxon>
        <taxon>Agaricomycotina</taxon>
        <taxon>Agaricomycetes</taxon>
        <taxon>Cantharellales</taxon>
        <taxon>Ceratobasidiaceae</taxon>
        <taxon>Rhizoctonia</taxon>
    </lineage>
</organism>
<comment type="caution">
    <text evidence="2">The sequence shown here is derived from an EMBL/GenBank/DDBJ whole genome shotgun (WGS) entry which is preliminary data.</text>
</comment>
<evidence type="ECO:0000313" key="2">
    <source>
        <dbReference type="EMBL" id="CAE6432078.1"/>
    </source>
</evidence>
<reference evidence="2" key="1">
    <citation type="submission" date="2021-01" db="EMBL/GenBank/DDBJ databases">
        <authorList>
            <person name="Kaushik A."/>
        </authorList>
    </citation>
    <scope>NUCLEOTIDE SEQUENCE</scope>
    <source>
        <strain evidence="2">AG1-1B</strain>
    </source>
</reference>
<dbReference type="InterPro" id="IPR004242">
    <property type="entry name" value="Transposase_21"/>
</dbReference>
<dbReference type="AlphaFoldDB" id="A0A8H2XSY4"/>
<proteinExistence type="predicted"/>
<name>A0A8H2XSY4_9AGAM</name>
<dbReference type="Pfam" id="PF02992">
    <property type="entry name" value="Transposase_21"/>
    <property type="match status" value="1"/>
</dbReference>
<dbReference type="EMBL" id="CAJMWQ010001056">
    <property type="protein sequence ID" value="CAE6432078.1"/>
    <property type="molecule type" value="Genomic_DNA"/>
</dbReference>
<sequence>MAEFFAPLTFDRLSPLDNPNSPGNLGYTNSDINDTLPPIPEVDMDAVWDRIRQARPYALVDLPEETVSQTRTHVTTEDSESTDNPPTVLSTDSEREVEYNPATYGLAHGAFVREHLLVKAAKQAPHMLAPDSRETIMDFNFFVQQKTSVRTHEAMRKTYCRRTTHTSIPSLKEIRRQMLALSALKHVEYHCCRNSCVCFTGYLNNVFECPYCRSPRLNPAGAPYAVFSHIPLTPQVLAMFRNASTYEKLLYRARHLKNGETITDVFDGLLYEYLCHTYVSVDGKKFPFKHFEDFPPDIRMHQDNIICVGAIPGPHSPKDINSFLQPLIDELAQLAKGIEAVDVVREEIFSLRAHVIAAGGDLPAIRPTANNKTHLYCPLHRLDGNSFDPLNLPLRTHDESIAQGYHVLEAPNNTTRANRATEYGIKGVTLLARLSSVRIPDSFPVEVMHMIWINLIPQLMDLWQENFNGLDSGMEDYGIHALIVNSLEGDKAIELAEADRIMSREYEHILLLTPRSEPLVITPSLRNKINKYIATAFGVTMNKKASDEIIPVQLKQWGRIRIVGGGDLIHARGYHKLRPDGRDASFIRYEQMVDTLAHRRRADEDLDQTSCYGQLRHVFRLDLPPKTIVNKASDPKVLLLALVYEAPIQRDYSFEYSVISYSGELSSGEVIDASTIACAVGRVKDKKRWWIIDRSSGLGDIEFVD</sequence>
<feature type="compositionally biased region" description="Polar residues" evidence="1">
    <location>
        <begin position="17"/>
        <end position="32"/>
    </location>
</feature>